<evidence type="ECO:0000259" key="5">
    <source>
        <dbReference type="PROSITE" id="PS50982"/>
    </source>
</evidence>
<feature type="compositionally biased region" description="Basic and acidic residues" evidence="4">
    <location>
        <begin position="830"/>
        <end position="856"/>
    </location>
</feature>
<dbReference type="SUPFAM" id="SSF54171">
    <property type="entry name" value="DNA-binding domain"/>
    <property type="match status" value="2"/>
</dbReference>
<feature type="compositionally biased region" description="Basic and acidic residues" evidence="4">
    <location>
        <begin position="691"/>
        <end position="732"/>
    </location>
</feature>
<evidence type="ECO:0000256" key="1">
    <source>
        <dbReference type="ARBA" id="ARBA00004123"/>
    </source>
</evidence>
<dbReference type="FunFam" id="1.10.340.30:FF:000042">
    <property type="entry name" value="Methyl-CpG-binding domain protein 4"/>
    <property type="match status" value="1"/>
</dbReference>
<feature type="compositionally biased region" description="Basic and acidic residues" evidence="4">
    <location>
        <begin position="72"/>
        <end position="123"/>
    </location>
</feature>
<dbReference type="GO" id="GO:0005634">
    <property type="term" value="C:nucleus"/>
    <property type="evidence" value="ECO:0007669"/>
    <property type="project" value="UniProtKB-SubCell"/>
</dbReference>
<dbReference type="InterPro" id="IPR001739">
    <property type="entry name" value="Methyl_CpG_DNA-bd"/>
</dbReference>
<proteinExistence type="predicted"/>
<evidence type="ECO:0000256" key="4">
    <source>
        <dbReference type="SAM" id="MobiDB-lite"/>
    </source>
</evidence>
<dbReference type="PROSITE" id="PS50982">
    <property type="entry name" value="MBD"/>
    <property type="match status" value="2"/>
</dbReference>
<feature type="compositionally biased region" description="Low complexity" evidence="4">
    <location>
        <begin position="887"/>
        <end position="896"/>
    </location>
</feature>
<dbReference type="AlphaFoldDB" id="A0AAN8JIY4"/>
<sequence>MNKDDVNMSFEPSIDSESLELKGGVESVVVVEEMEVHVSEEIQASCVTDTLLEPITVDDSTNEQNVEDVNVKNVEDTNDKNVEDIHDKNVEDIHDKNVEDTNDKDLERTNDEKVEETNDKDLEATNNKNVEETNENNPFGNDNNTMENTDYNHLEAIEASPTAVPTVVGLGIRSDHTYNSSATFEEIDLGDGWRKRLIQRFGIKSSGKYDVIIFSPEGRKFRTRMELAAYCDEHDIDVDLSIFNVKAGEIPSQQDEESLEGNTEEIAKGISVHTGAATTSTATTSQIRKPRRKSLEHKKRANKPPVIKVIPAGPGGDHTYGTAGATEDETLLPPGWKKKVVQRLGGKSIGKFDVYVYSPEGKKFRSKTEIGVFLEENGISDVSLDDFDFGKIKNKEMLSLGLTNFRSVKPIVKKMTPKHKDKSKKKDGVLSQPKKSPPKKVMTPVNQKLVVKMMFSTPIKTTPHIGRGRPPKTSTKIVTKKRKQQESQIYGKSKKRKKSVETMESTDVKISKGDEEELDETDGLQSGMDEHDDIVHEYVDTAISNNLDYSDIDMDEPTDSLNNSGNATVSSIEDPISDSEVYNSAISRLESDQTDINDEINDSDTDANNSVLTASSVTDLSVTEEIETNGSINQLEPVIIPAGVKRSRSKSFKGQDYELSKRQRRSSQGDSSSNEERSKKENQKKKTPKREKKERSSIDQSNKDLFSKEKVNKDKSKKETPKKETQKKDHPKISQSDIGLLSKEKISKGEFEEEVPKIQTKKKETPKNIQDNKGQLSKDKNKVTVKKETHTKNNPKKEKPQKDNVKKETPQQDNVNKETPHKDNVKKKTPQKDKARKETPQKDKVKKETPKKEQSIKSKTIKNKPVVNKTVKKTQFKEKENIDGSEDSVNNNNNDFNSEEKVTNSISSESVNTSKYFKTDGSSPRMPPPNFHRDVKWTPPKSPYNLIQESLFHDSWKLLVATIFLNRTTGKAAIPLLWKFFNRWPTAATAKDADPEKIAKLMQPLGLQDKRAETIIKFSDEYLSKDWLYPQELHGIGKYGNDSYRIFCVDEWKQVKPNDHKLNEYHEWLWENHEQLGLS</sequence>
<keyword evidence="3" id="KW-0539">Nucleus</keyword>
<feature type="region of interest" description="Disordered" evidence="4">
    <location>
        <begin position="555"/>
        <end position="936"/>
    </location>
</feature>
<dbReference type="InterPro" id="IPR016177">
    <property type="entry name" value="DNA-bd_dom_sf"/>
</dbReference>
<feature type="compositionally biased region" description="Polar residues" evidence="4">
    <location>
        <begin position="903"/>
        <end position="922"/>
    </location>
</feature>
<organism evidence="6 7">
    <name type="scientific">Patella caerulea</name>
    <name type="common">Rayed Mediterranean limpet</name>
    <dbReference type="NCBI Taxonomy" id="87958"/>
    <lineage>
        <taxon>Eukaryota</taxon>
        <taxon>Metazoa</taxon>
        <taxon>Spiralia</taxon>
        <taxon>Lophotrochozoa</taxon>
        <taxon>Mollusca</taxon>
        <taxon>Gastropoda</taxon>
        <taxon>Patellogastropoda</taxon>
        <taxon>Patelloidea</taxon>
        <taxon>Patellidae</taxon>
        <taxon>Patella</taxon>
    </lineage>
</organism>
<protein>
    <recommendedName>
        <fullName evidence="5">MBD domain-containing protein</fullName>
    </recommendedName>
</protein>
<dbReference type="Gene3D" id="1.10.340.30">
    <property type="entry name" value="Hypothetical protein, domain 2"/>
    <property type="match status" value="1"/>
</dbReference>
<feature type="domain" description="MBD" evidence="5">
    <location>
        <begin position="322"/>
        <end position="394"/>
    </location>
</feature>
<accession>A0AAN8JIY4</accession>
<dbReference type="EMBL" id="JAZGQO010000010">
    <property type="protein sequence ID" value="KAK6176571.1"/>
    <property type="molecule type" value="Genomic_DNA"/>
</dbReference>
<dbReference type="PANTHER" id="PTHR15074:SF0">
    <property type="entry name" value="METHYL-CPG-BINDING DOMAIN PROTEIN 4-LIKE PROTEIN"/>
    <property type="match status" value="1"/>
</dbReference>
<dbReference type="InterPro" id="IPR011257">
    <property type="entry name" value="DNA_glycosylase"/>
</dbReference>
<feature type="region of interest" description="Disordered" evidence="4">
    <location>
        <begin position="277"/>
        <end position="301"/>
    </location>
</feature>
<feature type="region of interest" description="Disordered" evidence="4">
    <location>
        <begin position="460"/>
        <end position="528"/>
    </location>
</feature>
<keyword evidence="2" id="KW-0597">Phosphoprotein</keyword>
<feature type="compositionally biased region" description="Polar residues" evidence="4">
    <location>
        <begin position="559"/>
        <end position="571"/>
    </location>
</feature>
<feature type="domain" description="MBD" evidence="5">
    <location>
        <begin position="179"/>
        <end position="250"/>
    </location>
</feature>
<feature type="compositionally biased region" description="Basic and acidic residues" evidence="4">
    <location>
        <begin position="776"/>
        <end position="823"/>
    </location>
</feature>
<reference evidence="6 7" key="1">
    <citation type="submission" date="2024-01" db="EMBL/GenBank/DDBJ databases">
        <title>The genome of the rayed Mediterranean limpet Patella caerulea (Linnaeus, 1758).</title>
        <authorList>
            <person name="Anh-Thu Weber A."/>
            <person name="Halstead-Nussloch G."/>
        </authorList>
    </citation>
    <scope>NUCLEOTIDE SEQUENCE [LARGE SCALE GENOMIC DNA]</scope>
    <source>
        <strain evidence="6">AATW-2023a</strain>
        <tissue evidence="6">Whole specimen</tissue>
    </source>
</reference>
<dbReference type="GO" id="GO:0003824">
    <property type="term" value="F:catalytic activity"/>
    <property type="evidence" value="ECO:0007669"/>
    <property type="project" value="InterPro"/>
</dbReference>
<dbReference type="Gene3D" id="3.30.890.10">
    <property type="entry name" value="Methyl-cpg-binding Protein 2, Chain A"/>
    <property type="match status" value="2"/>
</dbReference>
<dbReference type="Pfam" id="PF00730">
    <property type="entry name" value="HhH-GPD"/>
    <property type="match status" value="1"/>
</dbReference>
<dbReference type="Pfam" id="PF01429">
    <property type="entry name" value="MBD"/>
    <property type="match status" value="2"/>
</dbReference>
<feature type="compositionally biased region" description="Basic residues" evidence="4">
    <location>
        <begin position="412"/>
        <end position="425"/>
    </location>
</feature>
<dbReference type="InterPro" id="IPR003265">
    <property type="entry name" value="HhH-GPD_domain"/>
</dbReference>
<dbReference type="InterPro" id="IPR045138">
    <property type="entry name" value="MeCP2/MBD4"/>
</dbReference>
<evidence type="ECO:0000313" key="7">
    <source>
        <dbReference type="Proteomes" id="UP001347796"/>
    </source>
</evidence>
<dbReference type="GO" id="GO:0006284">
    <property type="term" value="P:base-excision repair"/>
    <property type="evidence" value="ECO:0007669"/>
    <property type="project" value="InterPro"/>
</dbReference>
<feature type="compositionally biased region" description="Polar residues" evidence="4">
    <location>
        <begin position="606"/>
        <end position="621"/>
    </location>
</feature>
<feature type="compositionally biased region" description="Basic and acidic residues" evidence="4">
    <location>
        <begin position="742"/>
        <end position="766"/>
    </location>
</feature>
<name>A0AAN8JIY4_PATCE</name>
<feature type="region of interest" description="Disordered" evidence="4">
    <location>
        <begin position="412"/>
        <end position="443"/>
    </location>
</feature>
<comment type="subcellular location">
    <subcellularLocation>
        <location evidence="1">Nucleus</location>
    </subcellularLocation>
</comment>
<evidence type="ECO:0000256" key="2">
    <source>
        <dbReference type="ARBA" id="ARBA00022553"/>
    </source>
</evidence>
<evidence type="ECO:0000256" key="3">
    <source>
        <dbReference type="ARBA" id="ARBA00023242"/>
    </source>
</evidence>
<feature type="region of interest" description="Disordered" evidence="4">
    <location>
        <begin position="72"/>
        <end position="144"/>
    </location>
</feature>
<gene>
    <name evidence="6" type="ORF">SNE40_014831</name>
</gene>
<dbReference type="SMART" id="SM00391">
    <property type="entry name" value="MBD"/>
    <property type="match status" value="2"/>
</dbReference>
<feature type="compositionally biased region" description="Acidic residues" evidence="4">
    <location>
        <begin position="592"/>
        <end position="605"/>
    </location>
</feature>
<evidence type="ECO:0000313" key="6">
    <source>
        <dbReference type="EMBL" id="KAK6176571.1"/>
    </source>
</evidence>
<dbReference type="GO" id="GO:0003677">
    <property type="term" value="F:DNA binding"/>
    <property type="evidence" value="ECO:0007669"/>
    <property type="project" value="InterPro"/>
</dbReference>
<dbReference type="SUPFAM" id="SSF48150">
    <property type="entry name" value="DNA-glycosylase"/>
    <property type="match status" value="1"/>
</dbReference>
<dbReference type="PANTHER" id="PTHR15074">
    <property type="entry name" value="METHYL-CPG-BINDING PROTEIN"/>
    <property type="match status" value="1"/>
</dbReference>
<feature type="compositionally biased region" description="Basic residues" evidence="4">
    <location>
        <begin position="288"/>
        <end position="301"/>
    </location>
</feature>
<comment type="caution">
    <text evidence="6">The sequence shown here is derived from an EMBL/GenBank/DDBJ whole genome shotgun (WGS) entry which is preliminary data.</text>
</comment>
<dbReference type="Proteomes" id="UP001347796">
    <property type="component" value="Unassembled WGS sequence"/>
</dbReference>
<dbReference type="CDD" id="cd00122">
    <property type="entry name" value="MBD"/>
    <property type="match status" value="2"/>
</dbReference>
<keyword evidence="7" id="KW-1185">Reference proteome</keyword>